<evidence type="ECO:0000259" key="3">
    <source>
        <dbReference type="Pfam" id="PF18962"/>
    </source>
</evidence>
<accession>A0ABS7XUC7</accession>
<evidence type="ECO:0000256" key="2">
    <source>
        <dbReference type="SAM" id="SignalP"/>
    </source>
</evidence>
<feature type="domain" description="Secretion system C-terminal sorting" evidence="3">
    <location>
        <begin position="479"/>
        <end position="543"/>
    </location>
</feature>
<dbReference type="InterPro" id="IPR010262">
    <property type="entry name" value="Arylsulfotransferase_bact"/>
</dbReference>
<dbReference type="RefSeq" id="WP_224530911.1">
    <property type="nucleotide sequence ID" value="NZ_JAIUJR010000010.1"/>
</dbReference>
<gene>
    <name evidence="4" type="ORF">LBU54_13565</name>
</gene>
<name>A0ABS7XUC7_9FLAO</name>
<dbReference type="PANTHER" id="PTHR35340:SF5">
    <property type="entry name" value="ASST-DOMAIN-CONTAINING PROTEIN"/>
    <property type="match status" value="1"/>
</dbReference>
<dbReference type="EMBL" id="JAIUJR010000010">
    <property type="protein sequence ID" value="MCA0133618.1"/>
    <property type="molecule type" value="Genomic_DNA"/>
</dbReference>
<dbReference type="NCBIfam" id="TIGR04183">
    <property type="entry name" value="Por_Secre_tail"/>
    <property type="match status" value="1"/>
</dbReference>
<keyword evidence="5" id="KW-1185">Reference proteome</keyword>
<dbReference type="PANTHER" id="PTHR35340">
    <property type="entry name" value="PQQ ENZYME REPEAT PROTEIN-RELATED"/>
    <property type="match status" value="1"/>
</dbReference>
<evidence type="ECO:0000313" key="4">
    <source>
        <dbReference type="EMBL" id="MCA0133618.1"/>
    </source>
</evidence>
<feature type="chain" id="PRO_5046035266" evidence="2">
    <location>
        <begin position="21"/>
        <end position="545"/>
    </location>
</feature>
<reference evidence="5" key="1">
    <citation type="submission" date="2023-07" db="EMBL/GenBank/DDBJ databases">
        <authorList>
            <person name="Yue Y."/>
        </authorList>
    </citation>
    <scope>NUCLEOTIDE SEQUENCE [LARGE SCALE GENOMIC DNA]</scope>
    <source>
        <strain evidence="5">D23</strain>
    </source>
</reference>
<dbReference type="InterPro" id="IPR053143">
    <property type="entry name" value="Arylsulfate_ST"/>
</dbReference>
<proteinExistence type="predicted"/>
<keyword evidence="1 2" id="KW-0732">Signal</keyword>
<comment type="caution">
    <text evidence="4">The sequence shown here is derived from an EMBL/GenBank/DDBJ whole genome shotgun (WGS) entry which is preliminary data.</text>
</comment>
<dbReference type="Pfam" id="PF18962">
    <property type="entry name" value="Por_Secre_tail"/>
    <property type="match status" value="1"/>
</dbReference>
<dbReference type="Pfam" id="PF05935">
    <property type="entry name" value="Arylsulfotrans"/>
    <property type="match status" value="1"/>
</dbReference>
<feature type="signal peptide" evidence="2">
    <location>
        <begin position="1"/>
        <end position="20"/>
    </location>
</feature>
<dbReference type="InterPro" id="IPR026444">
    <property type="entry name" value="Secre_tail"/>
</dbReference>
<evidence type="ECO:0000256" key="1">
    <source>
        <dbReference type="ARBA" id="ARBA00022729"/>
    </source>
</evidence>
<dbReference type="Proteomes" id="UP001198901">
    <property type="component" value="Unassembled WGS sequence"/>
</dbReference>
<protein>
    <submittedName>
        <fullName evidence="4">Aryl-sulfate sulfotransferase</fullName>
    </submittedName>
</protein>
<sequence>MLKKLLYFAVLITYLSFSQNTVGIISVTNDVYDGYTLFNIHTKAYLINNCGEVVNEWNSAYLPGNSVYLLPNGNLLRAGRLDDGSSNIGFGGQGGIVELFDWDGNIIWSFTYSSNQFRQHHDAHPLPNGNVLILAATVVSGQDAIDMGRDPALLPDGELYNQQIIEVEPVLGTTTGNIVWEWNIFDHLIQDFDNTKQNFGVVADHPEKLDINFINNGSGGNNWLHVNSIQYNEERDQITISSRRVSEIYVIDHSTTTAEAATGSGGTYGRGGDLLYRWGNPQAYRQGTEADRTLFGQHTPYFIPSGLPNEGKIILFNNGFQRSPEFSQVDIISPPETSLGVFDYTPGTAYGPLTSDYTYSEPGSDPSDFYSVIVSNAQQLPNGNILVCEGNKGYFFELDSNDNKVWEYVNPINNINGTSTPQNDNATGNLTFRALKYGIDYPAFVGRDLTPGQPLEINPNLSPCDNLSIEEFDINLVNIYPNPTKDKITVESRIPILKVEVTNLLGEIVTRTYNDEIDLSNQQNGIYLLRIFTNNSVVNKRIIKN</sequence>
<organism evidence="4 5">
    <name type="scientific">Winogradskyella alexanderae</name>
    <dbReference type="NCBI Taxonomy" id="2877123"/>
    <lineage>
        <taxon>Bacteria</taxon>
        <taxon>Pseudomonadati</taxon>
        <taxon>Bacteroidota</taxon>
        <taxon>Flavobacteriia</taxon>
        <taxon>Flavobacteriales</taxon>
        <taxon>Flavobacteriaceae</taxon>
        <taxon>Winogradskyella</taxon>
    </lineage>
</organism>
<evidence type="ECO:0000313" key="5">
    <source>
        <dbReference type="Proteomes" id="UP001198901"/>
    </source>
</evidence>